<proteinExistence type="predicted"/>
<reference evidence="2" key="1">
    <citation type="submission" date="2016-02" db="EMBL/GenBank/DDBJ databases">
        <authorList>
            <person name="Holder M.E."/>
            <person name="Ajami N.J."/>
            <person name="Petrosino J.F."/>
        </authorList>
    </citation>
    <scope>NUCLEOTIDE SEQUENCE [LARGE SCALE GENOMIC DNA]</scope>
    <source>
        <strain evidence="2">DSM 12838</strain>
    </source>
</reference>
<dbReference type="KEGG" id="doa:AXF15_00270"/>
<evidence type="ECO:0000313" key="1">
    <source>
        <dbReference type="EMBL" id="AMD91703.1"/>
    </source>
</evidence>
<dbReference type="AlphaFoldDB" id="A0A0X8JMZ8"/>
<dbReference type="EMBL" id="CP014230">
    <property type="protein sequence ID" value="AMD91703.1"/>
    <property type="molecule type" value="Genomic_DNA"/>
</dbReference>
<organism evidence="1 2">
    <name type="scientific">Desulfomicrobium orale DSM 12838</name>
    <dbReference type="NCBI Taxonomy" id="888061"/>
    <lineage>
        <taxon>Bacteria</taxon>
        <taxon>Pseudomonadati</taxon>
        <taxon>Thermodesulfobacteriota</taxon>
        <taxon>Desulfovibrionia</taxon>
        <taxon>Desulfovibrionales</taxon>
        <taxon>Desulfomicrobiaceae</taxon>
        <taxon>Desulfomicrobium</taxon>
    </lineage>
</organism>
<protein>
    <submittedName>
        <fullName evidence="1">Uncharacterized protein</fullName>
    </submittedName>
</protein>
<gene>
    <name evidence="1" type="ORF">AXF15_00270</name>
</gene>
<sequence>MAAMVQKGFPEGGMGMNCKTASIASYFVRWKTGKDNCLLRSAPVQISRDFLRGRLMGSDRRDTALQVMRISLPEDMRPAWRIPDRALLCVIFRTTFY</sequence>
<name>A0A0X8JMZ8_9BACT</name>
<accession>A0A0X8JMZ8</accession>
<keyword evidence="2" id="KW-1185">Reference proteome</keyword>
<dbReference type="Proteomes" id="UP000063964">
    <property type="component" value="Chromosome"/>
</dbReference>
<evidence type="ECO:0000313" key="2">
    <source>
        <dbReference type="Proteomes" id="UP000063964"/>
    </source>
</evidence>